<dbReference type="SUPFAM" id="SSF51161">
    <property type="entry name" value="Trimeric LpxA-like enzymes"/>
    <property type="match status" value="1"/>
</dbReference>
<dbReference type="GO" id="GO:0009245">
    <property type="term" value="P:lipid A biosynthetic process"/>
    <property type="evidence" value="ECO:0007669"/>
    <property type="project" value="UniProtKB-UniRule"/>
</dbReference>
<proteinExistence type="inferred from homology"/>
<evidence type="ECO:0000313" key="10">
    <source>
        <dbReference type="Proteomes" id="UP000184603"/>
    </source>
</evidence>
<dbReference type="PANTHER" id="PTHR43378:SF2">
    <property type="entry name" value="UDP-3-O-ACYLGLUCOSAMINE N-ACYLTRANSFERASE 1, MITOCHONDRIAL-RELATED"/>
    <property type="match status" value="1"/>
</dbReference>
<dbReference type="InterPro" id="IPR020573">
    <property type="entry name" value="UDP_GlcNAc_AcTrfase_non-rep"/>
</dbReference>
<evidence type="ECO:0000256" key="2">
    <source>
        <dbReference type="ARBA" id="ARBA00022556"/>
    </source>
</evidence>
<dbReference type="AlphaFoldDB" id="A0A1M7Y3T8"/>
<dbReference type="Pfam" id="PF04613">
    <property type="entry name" value="LpxD"/>
    <property type="match status" value="1"/>
</dbReference>
<dbReference type="Proteomes" id="UP000184603">
    <property type="component" value="Unassembled WGS sequence"/>
</dbReference>
<organism evidence="9 10">
    <name type="scientific">Desulfopila aestuarii DSM 18488</name>
    <dbReference type="NCBI Taxonomy" id="1121416"/>
    <lineage>
        <taxon>Bacteria</taxon>
        <taxon>Pseudomonadati</taxon>
        <taxon>Thermodesulfobacteriota</taxon>
        <taxon>Desulfobulbia</taxon>
        <taxon>Desulfobulbales</taxon>
        <taxon>Desulfocapsaceae</taxon>
        <taxon>Desulfopila</taxon>
    </lineage>
</organism>
<dbReference type="InterPro" id="IPR007691">
    <property type="entry name" value="LpxD"/>
</dbReference>
<keyword evidence="5 7" id="KW-0443">Lipid metabolism</keyword>
<evidence type="ECO:0000256" key="4">
    <source>
        <dbReference type="ARBA" id="ARBA00022737"/>
    </source>
</evidence>
<reference evidence="9 10" key="1">
    <citation type="submission" date="2016-12" db="EMBL/GenBank/DDBJ databases">
        <authorList>
            <person name="Song W.-J."/>
            <person name="Kurnit D.M."/>
        </authorList>
    </citation>
    <scope>NUCLEOTIDE SEQUENCE [LARGE SCALE GENOMIC DNA]</scope>
    <source>
        <strain evidence="9 10">DSM 18488</strain>
    </source>
</reference>
<protein>
    <recommendedName>
        <fullName evidence="7">UDP-3-O-acylglucosamine N-acyltransferase</fullName>
        <ecNumber evidence="7">2.3.1.191</ecNumber>
    </recommendedName>
</protein>
<evidence type="ECO:0000259" key="8">
    <source>
        <dbReference type="Pfam" id="PF04613"/>
    </source>
</evidence>
<dbReference type="InterPro" id="IPR011004">
    <property type="entry name" value="Trimer_LpxA-like_sf"/>
</dbReference>
<dbReference type="EMBL" id="FRFE01000006">
    <property type="protein sequence ID" value="SHO46888.1"/>
    <property type="molecule type" value="Genomic_DNA"/>
</dbReference>
<gene>
    <name evidence="7" type="primary">lpxD</name>
    <name evidence="9" type="ORF">SAMN02745220_01679</name>
</gene>
<evidence type="ECO:0000256" key="3">
    <source>
        <dbReference type="ARBA" id="ARBA00022679"/>
    </source>
</evidence>
<dbReference type="OrthoDB" id="9784739at2"/>
<dbReference type="HAMAP" id="MF_00523">
    <property type="entry name" value="LpxD"/>
    <property type="match status" value="1"/>
</dbReference>
<evidence type="ECO:0000313" key="9">
    <source>
        <dbReference type="EMBL" id="SHO46888.1"/>
    </source>
</evidence>
<dbReference type="InterPro" id="IPR018357">
    <property type="entry name" value="Hexapep_transf_CS"/>
</dbReference>
<evidence type="ECO:0000256" key="7">
    <source>
        <dbReference type="HAMAP-Rule" id="MF_00523"/>
    </source>
</evidence>
<comment type="function">
    <text evidence="7">Catalyzes the N-acylation of UDP-3-O-acylglucosamine using 3-hydroxyacyl-ACP as the acyl donor. Is involved in the biosynthesis of lipid A, a phosphorylated glycolipid that anchors the lipopolysaccharide to the outer membrane of the cell.</text>
</comment>
<dbReference type="PANTHER" id="PTHR43378">
    <property type="entry name" value="UDP-3-O-ACYLGLUCOSAMINE N-ACYLTRANSFERASE"/>
    <property type="match status" value="1"/>
</dbReference>
<dbReference type="GO" id="GO:0103118">
    <property type="term" value="F:UDP-3-O-[(3R)-3-hydroxyacyl]-glucosamine N-acyltransferase activity"/>
    <property type="evidence" value="ECO:0007669"/>
    <property type="project" value="UniProtKB-EC"/>
</dbReference>
<comment type="catalytic activity">
    <reaction evidence="7">
        <text>a UDP-3-O-[(3R)-3-hydroxyacyl]-alpha-D-glucosamine + a (3R)-hydroxyacyl-[ACP] = a UDP-2-N,3-O-bis[(3R)-3-hydroxyacyl]-alpha-D-glucosamine + holo-[ACP] + H(+)</text>
        <dbReference type="Rhea" id="RHEA:53836"/>
        <dbReference type="Rhea" id="RHEA-COMP:9685"/>
        <dbReference type="Rhea" id="RHEA-COMP:9945"/>
        <dbReference type="ChEBI" id="CHEBI:15378"/>
        <dbReference type="ChEBI" id="CHEBI:64479"/>
        <dbReference type="ChEBI" id="CHEBI:78827"/>
        <dbReference type="ChEBI" id="CHEBI:137740"/>
        <dbReference type="ChEBI" id="CHEBI:137748"/>
        <dbReference type="EC" id="2.3.1.191"/>
    </reaction>
</comment>
<accession>A0A1M7Y3T8</accession>
<feature type="active site" description="Proton acceptor" evidence="7">
    <location>
        <position position="242"/>
    </location>
</feature>
<evidence type="ECO:0000256" key="5">
    <source>
        <dbReference type="ARBA" id="ARBA00023098"/>
    </source>
</evidence>
<dbReference type="STRING" id="1121416.SAMN02745220_01679"/>
<dbReference type="EC" id="2.3.1.191" evidence="7"/>
<dbReference type="NCBIfam" id="TIGR01853">
    <property type="entry name" value="lipid_A_lpxD"/>
    <property type="match status" value="1"/>
</dbReference>
<dbReference type="Pfam" id="PF00132">
    <property type="entry name" value="Hexapep"/>
    <property type="match status" value="3"/>
</dbReference>
<dbReference type="NCBIfam" id="NF002060">
    <property type="entry name" value="PRK00892.1"/>
    <property type="match status" value="1"/>
</dbReference>
<name>A0A1M7Y3T8_9BACT</name>
<dbReference type="PROSITE" id="PS00101">
    <property type="entry name" value="HEXAPEP_TRANSFERASES"/>
    <property type="match status" value="1"/>
</dbReference>
<comment type="subunit">
    <text evidence="7">Homotrimer.</text>
</comment>
<dbReference type="Gene3D" id="2.160.10.10">
    <property type="entry name" value="Hexapeptide repeat proteins"/>
    <property type="match status" value="1"/>
</dbReference>
<dbReference type="GO" id="GO:0016020">
    <property type="term" value="C:membrane"/>
    <property type="evidence" value="ECO:0007669"/>
    <property type="project" value="GOC"/>
</dbReference>
<keyword evidence="6 7" id="KW-0012">Acyltransferase</keyword>
<dbReference type="GO" id="GO:0016410">
    <property type="term" value="F:N-acyltransferase activity"/>
    <property type="evidence" value="ECO:0007669"/>
    <property type="project" value="InterPro"/>
</dbReference>
<keyword evidence="2 7" id="KW-0441">Lipid A biosynthesis</keyword>
<keyword evidence="1 7" id="KW-0444">Lipid biosynthesis</keyword>
<dbReference type="Gene3D" id="3.40.1390.10">
    <property type="entry name" value="MurE/MurF, N-terminal domain"/>
    <property type="match status" value="1"/>
</dbReference>
<dbReference type="RefSeq" id="WP_073612991.1">
    <property type="nucleotide sequence ID" value="NZ_FRFE01000006.1"/>
</dbReference>
<dbReference type="InterPro" id="IPR001451">
    <property type="entry name" value="Hexapep"/>
</dbReference>
<sequence>MGITTMELGEIAKLVGGELCGDPAVRISSLTSIEAATADDLTFLVKAKEIERLEKSFAGAALVPMNTKSDLPMPVIKVRDPYLASAIIHNTLLAKPFQARGVDPRACVGRDCVISDEVTIAPLAVIGDRVRIGKRVTIGAGTVVGDDVVIGDDVELKANVTLYDKCVLGNKVIIHSGTVIGSDGYGYATDGMGQHVKRPHVGRVRIDDDVEIGANVCIDRGAFGDTWIQSGVKIDNQVQVAHNVVIGPNSLLVAQVGISGSTTLGRNVVLGGQVGVAGHIHLEDQVMVAAGSGIHASLPKGAKVGGIPAFDVRAWARSAAVYAKLPEMRSEMRKLQKKVAELEALLAEPYTTGETHE</sequence>
<dbReference type="UniPathway" id="UPA00973"/>
<dbReference type="CDD" id="cd03352">
    <property type="entry name" value="LbH_LpxD"/>
    <property type="match status" value="1"/>
</dbReference>
<comment type="pathway">
    <text evidence="7">Bacterial outer membrane biogenesis; LPS lipid A biosynthesis.</text>
</comment>
<comment type="similarity">
    <text evidence="7">Belongs to the transferase hexapeptide repeat family. LpxD subfamily.</text>
</comment>
<keyword evidence="4 7" id="KW-0677">Repeat</keyword>
<evidence type="ECO:0000256" key="6">
    <source>
        <dbReference type="ARBA" id="ARBA00023315"/>
    </source>
</evidence>
<keyword evidence="10" id="KW-1185">Reference proteome</keyword>
<evidence type="ECO:0000256" key="1">
    <source>
        <dbReference type="ARBA" id="ARBA00022516"/>
    </source>
</evidence>
<feature type="domain" description="UDP-3-O-[3-hydroxymyristoyl] glucosamine N-acyltransferase non-repeat region" evidence="8">
    <location>
        <begin position="25"/>
        <end position="88"/>
    </location>
</feature>
<keyword evidence="3 7" id="KW-0808">Transferase</keyword>